<evidence type="ECO:0000313" key="18">
    <source>
        <dbReference type="Proteomes" id="UP001596425"/>
    </source>
</evidence>
<accession>A0ABW1YS63</accession>
<evidence type="ECO:0000256" key="13">
    <source>
        <dbReference type="ARBA" id="ARBA00023284"/>
    </source>
</evidence>
<feature type="domain" description="Type II secretion system protein GspC N-terminal" evidence="15">
    <location>
        <begin position="290"/>
        <end position="365"/>
    </location>
</feature>
<name>A0ABW1YS63_9GAMM</name>
<dbReference type="Gene3D" id="2.30.30.830">
    <property type="match status" value="1"/>
</dbReference>
<dbReference type="RefSeq" id="WP_226865243.1">
    <property type="nucleotide sequence ID" value="NZ_JACZFR010000044.1"/>
</dbReference>
<organism evidence="17 18">
    <name type="scientific">Microbulbifer taiwanensis</name>
    <dbReference type="NCBI Taxonomy" id="986746"/>
    <lineage>
        <taxon>Bacteria</taxon>
        <taxon>Pseudomonadati</taxon>
        <taxon>Pseudomonadota</taxon>
        <taxon>Gammaproteobacteria</taxon>
        <taxon>Cellvibrionales</taxon>
        <taxon>Microbulbiferaceae</taxon>
        <taxon>Microbulbifer</taxon>
    </lineage>
</organism>
<dbReference type="InterPro" id="IPR012336">
    <property type="entry name" value="Thioredoxin-like_fold"/>
</dbReference>
<dbReference type="Proteomes" id="UP001596425">
    <property type="component" value="Unassembled WGS sequence"/>
</dbReference>
<gene>
    <name evidence="17" type="ORF">ACFQBM_18085</name>
</gene>
<evidence type="ECO:0000259" key="15">
    <source>
        <dbReference type="Pfam" id="PF11356"/>
    </source>
</evidence>
<protein>
    <submittedName>
        <fullName evidence="17">Thioredoxin domain-containing protein</fullName>
    </submittedName>
</protein>
<sequence length="530" mass="59267">MNTLRIVVRQILRCLLLLCLCACSDSGGNKGVPQPDSTAVDLVARIGDREITAAELDHSLRLQLYDLALVEYELRLDRLAEMIGQSGGAEQRKAEVLLEIPRPPRIGLPQNTRRARGNPEAPITIAIFCSYQSPHCKSIQPALRRLGRDYAGWTRQKIFDLPLKFHREGQAAATAVRCAGEQDAMWRYQDGLYAYSRSLGEKIYARLAAQLDLDVESFARCLESARYREAIAADMAFAANLGIGSVPVVFINGLYIKGPREYGHYAMWVEKELRRMGVVEGQRHPWALRQSQEQRNLPMTRLPLALVGVSLSERSKNSSALIEIELQRARSFAAGSELLPGVHLREIYQQFVVIDNHGELQKLPLRGTTAASVPLTESTEREAETLRRIEQPLGPGSRKLVDPSGVLPLGRDWLEQQLENRAALEKKFARAEMEVEGHHLLRLEGIVDSEFFTALGFEENDVLLRVNDTWVHSGQNNLWSALTSGQVVDVAFMRKGLPQRLQYIVEERSYFEEGGTEAESGDGEEGGGEN</sequence>
<dbReference type="PANTHER" id="PTHR13887:SF14">
    <property type="entry name" value="DISULFIDE BOND FORMATION PROTEIN D"/>
    <property type="match status" value="1"/>
</dbReference>
<comment type="caution">
    <text evidence="17">The sequence shown here is derived from an EMBL/GenBank/DDBJ whole genome shotgun (WGS) entry which is preliminary data.</text>
</comment>
<keyword evidence="7 14" id="KW-0732">Signal</keyword>
<evidence type="ECO:0000256" key="2">
    <source>
        <dbReference type="ARBA" id="ARBA00005791"/>
    </source>
</evidence>
<feature type="signal peptide" evidence="14">
    <location>
        <begin position="1"/>
        <end position="24"/>
    </location>
</feature>
<evidence type="ECO:0000256" key="7">
    <source>
        <dbReference type="ARBA" id="ARBA00022729"/>
    </source>
</evidence>
<keyword evidence="3" id="KW-0813">Transport</keyword>
<proteinExistence type="inferred from homology"/>
<evidence type="ECO:0000256" key="8">
    <source>
        <dbReference type="ARBA" id="ARBA00022927"/>
    </source>
</evidence>
<keyword evidence="4" id="KW-1003">Cell membrane</keyword>
<evidence type="ECO:0000313" key="17">
    <source>
        <dbReference type="EMBL" id="MFC6635198.1"/>
    </source>
</evidence>
<evidence type="ECO:0000256" key="3">
    <source>
        <dbReference type="ARBA" id="ARBA00022448"/>
    </source>
</evidence>
<evidence type="ECO:0000256" key="1">
    <source>
        <dbReference type="ARBA" id="ARBA00004533"/>
    </source>
</evidence>
<evidence type="ECO:0000256" key="14">
    <source>
        <dbReference type="SAM" id="SignalP"/>
    </source>
</evidence>
<keyword evidence="10" id="KW-0560">Oxidoreductase</keyword>
<feature type="chain" id="PRO_5046872187" evidence="14">
    <location>
        <begin position="25"/>
        <end position="530"/>
    </location>
</feature>
<comment type="similarity">
    <text evidence="2">Belongs to the thioredoxin family. DsbA subfamily.</text>
</comment>
<keyword evidence="11" id="KW-0472">Membrane</keyword>
<keyword evidence="13" id="KW-0676">Redox-active center</keyword>
<dbReference type="InterPro" id="IPR036249">
    <property type="entry name" value="Thioredoxin-like_sf"/>
</dbReference>
<evidence type="ECO:0000256" key="10">
    <source>
        <dbReference type="ARBA" id="ARBA00023002"/>
    </source>
</evidence>
<evidence type="ECO:0000256" key="4">
    <source>
        <dbReference type="ARBA" id="ARBA00022475"/>
    </source>
</evidence>
<dbReference type="Gene3D" id="3.40.30.10">
    <property type="entry name" value="Glutaredoxin"/>
    <property type="match status" value="1"/>
</dbReference>
<keyword evidence="6" id="KW-0812">Transmembrane</keyword>
<evidence type="ECO:0000256" key="9">
    <source>
        <dbReference type="ARBA" id="ARBA00022989"/>
    </source>
</evidence>
<keyword evidence="8" id="KW-0653">Protein transport</keyword>
<evidence type="ECO:0000256" key="11">
    <source>
        <dbReference type="ARBA" id="ARBA00023136"/>
    </source>
</evidence>
<dbReference type="Pfam" id="PF13462">
    <property type="entry name" value="Thioredoxin_4"/>
    <property type="match status" value="1"/>
</dbReference>
<dbReference type="PANTHER" id="PTHR13887">
    <property type="entry name" value="GLUTATHIONE S-TRANSFERASE KAPPA"/>
    <property type="match status" value="1"/>
</dbReference>
<evidence type="ECO:0000259" key="16">
    <source>
        <dbReference type="Pfam" id="PF13462"/>
    </source>
</evidence>
<dbReference type="InterPro" id="IPR024961">
    <property type="entry name" value="T2SS_GspC_N"/>
</dbReference>
<reference evidence="18" key="1">
    <citation type="journal article" date="2019" name="Int. J. Syst. Evol. Microbiol.">
        <title>The Global Catalogue of Microorganisms (GCM) 10K type strain sequencing project: providing services to taxonomists for standard genome sequencing and annotation.</title>
        <authorList>
            <consortium name="The Broad Institute Genomics Platform"/>
            <consortium name="The Broad Institute Genome Sequencing Center for Infectious Disease"/>
            <person name="Wu L."/>
            <person name="Ma J."/>
        </authorList>
    </citation>
    <scope>NUCLEOTIDE SEQUENCE [LARGE SCALE GENOMIC DNA]</scope>
    <source>
        <strain evidence="18">CGMCC 1.13718</strain>
    </source>
</reference>
<evidence type="ECO:0000256" key="12">
    <source>
        <dbReference type="ARBA" id="ARBA00023157"/>
    </source>
</evidence>
<feature type="domain" description="Thioredoxin-like fold" evidence="16">
    <location>
        <begin position="112"/>
        <end position="270"/>
    </location>
</feature>
<keyword evidence="12" id="KW-1015">Disulfide bond</keyword>
<evidence type="ECO:0000256" key="5">
    <source>
        <dbReference type="ARBA" id="ARBA00022519"/>
    </source>
</evidence>
<keyword evidence="9" id="KW-1133">Transmembrane helix</keyword>
<comment type="subcellular location">
    <subcellularLocation>
        <location evidence="1">Cell inner membrane</location>
    </subcellularLocation>
</comment>
<evidence type="ECO:0000256" key="6">
    <source>
        <dbReference type="ARBA" id="ARBA00022692"/>
    </source>
</evidence>
<dbReference type="Pfam" id="PF11356">
    <property type="entry name" value="T2SSC"/>
    <property type="match status" value="1"/>
</dbReference>
<dbReference type="SUPFAM" id="SSF52833">
    <property type="entry name" value="Thioredoxin-like"/>
    <property type="match status" value="1"/>
</dbReference>
<keyword evidence="5" id="KW-0997">Cell inner membrane</keyword>
<dbReference type="EMBL" id="JBHSVR010000001">
    <property type="protein sequence ID" value="MFC6635198.1"/>
    <property type="molecule type" value="Genomic_DNA"/>
</dbReference>
<keyword evidence="18" id="KW-1185">Reference proteome</keyword>